<feature type="domain" description="Plastocyanin-like" evidence="6">
    <location>
        <begin position="275"/>
        <end position="434"/>
    </location>
</feature>
<dbReference type="InterPro" id="IPR033138">
    <property type="entry name" value="Cu_oxidase_CS"/>
</dbReference>
<dbReference type="InterPro" id="IPR001117">
    <property type="entry name" value="Cu-oxidase_2nd"/>
</dbReference>
<feature type="non-terminal residue" evidence="9">
    <location>
        <position position="1"/>
    </location>
</feature>
<dbReference type="EMBL" id="CP111025">
    <property type="protein sequence ID" value="WAR25894.1"/>
    <property type="molecule type" value="Genomic_DNA"/>
</dbReference>
<sequence>MPLFQRSNQSGVQNCLHRGCRICSVAKFCLNLAFTLMQAHVNIIISGIYLVGFIVFCRKIMNPTQLWILLIITAALPFCYAQVDERPVILPAPVRGIDCICDYNANPCRCNFEVEHLLTMIYQEDGKTYLVEPFEGQLRLKANHYILNSSQAEQVITADGEGSRLVIGINGKFPGPLIDAYENQEIEITVVNRFHTDSVTIHFHGLHQVGRPSMDGVAFVSQCPILPGQTFVYKIRASPPGTSYYHAHIGDQRSMGLYGPIVIRIPQSADQFFGDIIITLQDWNHDMDSETAYQRMITEQFDSVGNVLPPTFSVDNAEFTRFAFHSGLVNGKGRYWPTKYSHNGAPLERFIVRKEQKFRYRIIGAQTLYPMRVFIQGQTLSLRTSDCYNLKPIEVQSIIVHPGERYDFTFSFSSASRKEYLLIAETIETRDSHNSYHAAEAVIEIEDFEGTRNDNPENDQTEVCSVGAKCAVFNCPYGSPGTNFQNCLNFNNVTNTEPNRDSSIIMNIDEEYFFNFGFPGKSYTPGSVNGREFVSPVSPVLTQPGSLKTKCGENDCTNDICKCTYIVDLPKNKVIQLIFTNLGTGSGWSHPVHLHGHTFFVMKMGFGAYDETNGRLINDTTDIMCTDLNNFCTDMRWTDSSWIGGNIPGLSNDPPQKDTIVVPTGGYVVVRIVTNNPGMWFLHCHIDLHNTNGMAMVINSGPGSHPATPVGFPRCGNFLDDGISDD</sequence>
<keyword evidence="3" id="KW-0560">Oxidoreductase</keyword>
<dbReference type="InterPro" id="IPR011706">
    <property type="entry name" value="Cu-oxidase_C"/>
</dbReference>
<keyword evidence="10" id="KW-1185">Reference proteome</keyword>
<dbReference type="PROSITE" id="PS00079">
    <property type="entry name" value="MULTICOPPER_OXIDASE1"/>
    <property type="match status" value="1"/>
</dbReference>
<evidence type="ECO:0000313" key="10">
    <source>
        <dbReference type="Proteomes" id="UP001164746"/>
    </source>
</evidence>
<keyword evidence="5" id="KW-0812">Transmembrane</keyword>
<dbReference type="InterPro" id="IPR011707">
    <property type="entry name" value="Cu-oxidase-like_N"/>
</dbReference>
<gene>
    <name evidence="9" type="ORF">MAR_011598</name>
</gene>
<feature type="transmembrane region" description="Helical" evidence="5">
    <location>
        <begin position="66"/>
        <end position="83"/>
    </location>
</feature>
<dbReference type="Proteomes" id="UP001164746">
    <property type="component" value="Chromosome 14"/>
</dbReference>
<dbReference type="PANTHER" id="PTHR11709:SF394">
    <property type="entry name" value="FI03373P-RELATED"/>
    <property type="match status" value="1"/>
</dbReference>
<dbReference type="Pfam" id="PF07732">
    <property type="entry name" value="Cu-oxidase_3"/>
    <property type="match status" value="1"/>
</dbReference>
<keyword evidence="5" id="KW-0472">Membrane</keyword>
<dbReference type="InterPro" id="IPR002355">
    <property type="entry name" value="Cu_oxidase_Cu_BS"/>
</dbReference>
<comment type="similarity">
    <text evidence="1">Belongs to the multicopper oxidase family.</text>
</comment>
<protein>
    <submittedName>
        <fullName evidence="9">ASO-like protein</fullName>
    </submittedName>
</protein>
<dbReference type="InterPro" id="IPR045087">
    <property type="entry name" value="Cu-oxidase_fam"/>
</dbReference>
<organism evidence="9 10">
    <name type="scientific">Mya arenaria</name>
    <name type="common">Soft-shell clam</name>
    <dbReference type="NCBI Taxonomy" id="6604"/>
    <lineage>
        <taxon>Eukaryota</taxon>
        <taxon>Metazoa</taxon>
        <taxon>Spiralia</taxon>
        <taxon>Lophotrochozoa</taxon>
        <taxon>Mollusca</taxon>
        <taxon>Bivalvia</taxon>
        <taxon>Autobranchia</taxon>
        <taxon>Heteroconchia</taxon>
        <taxon>Euheterodonta</taxon>
        <taxon>Imparidentia</taxon>
        <taxon>Neoheterodontei</taxon>
        <taxon>Myida</taxon>
        <taxon>Myoidea</taxon>
        <taxon>Myidae</taxon>
        <taxon>Mya</taxon>
    </lineage>
</organism>
<dbReference type="Gene3D" id="2.60.40.420">
    <property type="entry name" value="Cupredoxins - blue copper proteins"/>
    <property type="match status" value="3"/>
</dbReference>
<dbReference type="Pfam" id="PF07731">
    <property type="entry name" value="Cu-oxidase_2"/>
    <property type="match status" value="1"/>
</dbReference>
<evidence type="ECO:0000256" key="2">
    <source>
        <dbReference type="ARBA" id="ARBA00022723"/>
    </source>
</evidence>
<evidence type="ECO:0000259" key="6">
    <source>
        <dbReference type="Pfam" id="PF00394"/>
    </source>
</evidence>
<name>A0ABY7FYA4_MYAAR</name>
<proteinExistence type="inferred from homology"/>
<dbReference type="PROSITE" id="PS00080">
    <property type="entry name" value="MULTICOPPER_OXIDASE2"/>
    <property type="match status" value="1"/>
</dbReference>
<dbReference type="CDD" id="cd13905">
    <property type="entry name" value="CuRO_3_tcLLC2_insect_like"/>
    <property type="match status" value="1"/>
</dbReference>
<dbReference type="PANTHER" id="PTHR11709">
    <property type="entry name" value="MULTI-COPPER OXIDASE"/>
    <property type="match status" value="1"/>
</dbReference>
<evidence type="ECO:0000256" key="4">
    <source>
        <dbReference type="ARBA" id="ARBA00023008"/>
    </source>
</evidence>
<evidence type="ECO:0000256" key="3">
    <source>
        <dbReference type="ARBA" id="ARBA00023002"/>
    </source>
</evidence>
<evidence type="ECO:0000256" key="5">
    <source>
        <dbReference type="SAM" id="Phobius"/>
    </source>
</evidence>
<reference evidence="9" key="1">
    <citation type="submission" date="2022-11" db="EMBL/GenBank/DDBJ databases">
        <title>Centuries of genome instability and evolution in soft-shell clam transmissible cancer (bioRxiv).</title>
        <authorList>
            <person name="Hart S.F.M."/>
            <person name="Yonemitsu M.A."/>
            <person name="Giersch R.M."/>
            <person name="Beal B.F."/>
            <person name="Arriagada G."/>
            <person name="Davis B.W."/>
            <person name="Ostrander E.A."/>
            <person name="Goff S.P."/>
            <person name="Metzger M.J."/>
        </authorList>
    </citation>
    <scope>NUCLEOTIDE SEQUENCE</scope>
    <source>
        <strain evidence="9">MELC-2E11</strain>
        <tissue evidence="9">Siphon/mantle</tissue>
    </source>
</reference>
<feature type="domain" description="Plastocyanin-like" evidence="7">
    <location>
        <begin position="542"/>
        <end position="702"/>
    </location>
</feature>
<keyword evidence="5" id="KW-1133">Transmembrane helix</keyword>
<dbReference type="InterPro" id="IPR008972">
    <property type="entry name" value="Cupredoxin"/>
</dbReference>
<accession>A0ABY7FYA4</accession>
<evidence type="ECO:0000259" key="8">
    <source>
        <dbReference type="Pfam" id="PF07732"/>
    </source>
</evidence>
<keyword evidence="4" id="KW-0186">Copper</keyword>
<feature type="domain" description="Plastocyanin-like" evidence="8">
    <location>
        <begin position="156"/>
        <end position="266"/>
    </location>
</feature>
<dbReference type="CDD" id="cd13858">
    <property type="entry name" value="CuRO_1_tcLCC2_insect_like"/>
    <property type="match status" value="1"/>
</dbReference>
<dbReference type="SUPFAM" id="SSF49503">
    <property type="entry name" value="Cupredoxins"/>
    <property type="match status" value="3"/>
</dbReference>
<evidence type="ECO:0000313" key="9">
    <source>
        <dbReference type="EMBL" id="WAR25894.1"/>
    </source>
</evidence>
<dbReference type="Pfam" id="PF00394">
    <property type="entry name" value="Cu-oxidase"/>
    <property type="match status" value="1"/>
</dbReference>
<evidence type="ECO:0000259" key="7">
    <source>
        <dbReference type="Pfam" id="PF07731"/>
    </source>
</evidence>
<keyword evidence="2" id="KW-0479">Metal-binding</keyword>
<feature type="transmembrane region" description="Helical" evidence="5">
    <location>
        <begin position="39"/>
        <end position="57"/>
    </location>
</feature>
<evidence type="ECO:0000256" key="1">
    <source>
        <dbReference type="ARBA" id="ARBA00010609"/>
    </source>
</evidence>